<feature type="compositionally biased region" description="Basic and acidic residues" evidence="1">
    <location>
        <begin position="156"/>
        <end position="184"/>
    </location>
</feature>
<dbReference type="AlphaFoldDB" id="A0A9P4IN77"/>
<feature type="compositionally biased region" description="Basic residues" evidence="1">
    <location>
        <begin position="118"/>
        <end position="133"/>
    </location>
</feature>
<evidence type="ECO:0000256" key="1">
    <source>
        <dbReference type="SAM" id="MobiDB-lite"/>
    </source>
</evidence>
<feature type="transmembrane region" description="Helical" evidence="2">
    <location>
        <begin position="74"/>
        <end position="93"/>
    </location>
</feature>
<dbReference type="Proteomes" id="UP000799772">
    <property type="component" value="Unassembled WGS sequence"/>
</dbReference>
<evidence type="ECO:0000313" key="4">
    <source>
        <dbReference type="Proteomes" id="UP000799772"/>
    </source>
</evidence>
<name>A0A9P4IN77_9PEZI</name>
<accession>A0A9P4IN77</accession>
<dbReference type="EMBL" id="ML978123">
    <property type="protein sequence ID" value="KAF2102338.1"/>
    <property type="molecule type" value="Genomic_DNA"/>
</dbReference>
<proteinExistence type="predicted"/>
<evidence type="ECO:0000256" key="2">
    <source>
        <dbReference type="SAM" id="Phobius"/>
    </source>
</evidence>
<dbReference type="OrthoDB" id="5423884at2759"/>
<comment type="caution">
    <text evidence="3">The sequence shown here is derived from an EMBL/GenBank/DDBJ whole genome shotgun (WGS) entry which is preliminary data.</text>
</comment>
<reference evidence="3" key="1">
    <citation type="journal article" date="2020" name="Stud. Mycol.">
        <title>101 Dothideomycetes genomes: a test case for predicting lifestyles and emergence of pathogens.</title>
        <authorList>
            <person name="Haridas S."/>
            <person name="Albert R."/>
            <person name="Binder M."/>
            <person name="Bloem J."/>
            <person name="Labutti K."/>
            <person name="Salamov A."/>
            <person name="Andreopoulos B."/>
            <person name="Baker S."/>
            <person name="Barry K."/>
            <person name="Bills G."/>
            <person name="Bluhm B."/>
            <person name="Cannon C."/>
            <person name="Castanera R."/>
            <person name="Culley D."/>
            <person name="Daum C."/>
            <person name="Ezra D."/>
            <person name="Gonzalez J."/>
            <person name="Henrissat B."/>
            <person name="Kuo A."/>
            <person name="Liang C."/>
            <person name="Lipzen A."/>
            <person name="Lutzoni F."/>
            <person name="Magnuson J."/>
            <person name="Mondo S."/>
            <person name="Nolan M."/>
            <person name="Ohm R."/>
            <person name="Pangilinan J."/>
            <person name="Park H.-J."/>
            <person name="Ramirez L."/>
            <person name="Alfaro M."/>
            <person name="Sun H."/>
            <person name="Tritt A."/>
            <person name="Yoshinaga Y."/>
            <person name="Zwiers L.-H."/>
            <person name="Turgeon B."/>
            <person name="Goodwin S."/>
            <person name="Spatafora J."/>
            <person name="Crous P."/>
            <person name="Grigoriev I."/>
        </authorList>
    </citation>
    <scope>NUCLEOTIDE SEQUENCE</scope>
    <source>
        <strain evidence="3">CBS 133067</strain>
    </source>
</reference>
<keyword evidence="2" id="KW-1133">Transmembrane helix</keyword>
<protein>
    <submittedName>
        <fullName evidence="3">Uncharacterized protein</fullName>
    </submittedName>
</protein>
<gene>
    <name evidence="3" type="ORF">NA57DRAFT_73770</name>
</gene>
<feature type="region of interest" description="Disordered" evidence="1">
    <location>
        <begin position="112"/>
        <end position="245"/>
    </location>
</feature>
<sequence length="245" mass="27157">MAPTPSIPSLQNLQKNILHLPREILAHLEHLSPRDAPAESLPSHTLSAVKRQYTTVAIPATYQGLNAGPAPGTVVGIVLGSVAGFVLVIWLLWTLANYGGRGGVTAESIQVVREGRSRSPHSHSRRSRRSHHRTVTEVRERSRSPLPPPRNETIIVEERRSAPPPMERETSIVEERRTEPRVEGDDIVEVIEEGSLSVSPGPPPRRDGSRRSRRSGFRQVDPNQFGGGDYPQQRIRRDRSLSSRG</sequence>
<evidence type="ECO:0000313" key="3">
    <source>
        <dbReference type="EMBL" id="KAF2102338.1"/>
    </source>
</evidence>
<keyword evidence="4" id="KW-1185">Reference proteome</keyword>
<organism evidence="3 4">
    <name type="scientific">Rhizodiscina lignyota</name>
    <dbReference type="NCBI Taxonomy" id="1504668"/>
    <lineage>
        <taxon>Eukaryota</taxon>
        <taxon>Fungi</taxon>
        <taxon>Dikarya</taxon>
        <taxon>Ascomycota</taxon>
        <taxon>Pezizomycotina</taxon>
        <taxon>Dothideomycetes</taxon>
        <taxon>Pleosporomycetidae</taxon>
        <taxon>Aulographales</taxon>
        <taxon>Rhizodiscinaceae</taxon>
        <taxon>Rhizodiscina</taxon>
    </lineage>
</organism>
<keyword evidence="2" id="KW-0472">Membrane</keyword>
<feature type="compositionally biased region" description="Basic and acidic residues" evidence="1">
    <location>
        <begin position="134"/>
        <end position="143"/>
    </location>
</feature>
<keyword evidence="2" id="KW-0812">Transmembrane</keyword>